<dbReference type="Proteomes" id="UP000279236">
    <property type="component" value="Unassembled WGS sequence"/>
</dbReference>
<feature type="compositionally biased region" description="Polar residues" evidence="1">
    <location>
        <begin position="267"/>
        <end position="280"/>
    </location>
</feature>
<dbReference type="CDD" id="cd12087">
    <property type="entry name" value="TM_EGFR-like"/>
    <property type="match status" value="1"/>
</dbReference>
<keyword evidence="2" id="KW-1133">Transmembrane helix</keyword>
<feature type="region of interest" description="Disordered" evidence="1">
    <location>
        <begin position="190"/>
        <end position="230"/>
    </location>
</feature>
<keyword evidence="2" id="KW-0472">Membrane</keyword>
<comment type="caution">
    <text evidence="4">The sequence shown here is derived from an EMBL/GenBank/DDBJ whole genome shotgun (WGS) entry which is preliminary data.</text>
</comment>
<accession>A0A427XF77</accession>
<keyword evidence="3" id="KW-0732">Signal</keyword>
<reference evidence="4 5" key="1">
    <citation type="submission" date="2018-11" db="EMBL/GenBank/DDBJ databases">
        <title>Genome sequence of Apiotrichum porosum DSM 27194.</title>
        <authorList>
            <person name="Aliyu H."/>
            <person name="Gorte O."/>
            <person name="Ochsenreither K."/>
        </authorList>
    </citation>
    <scope>NUCLEOTIDE SEQUENCE [LARGE SCALE GENOMIC DNA]</scope>
    <source>
        <strain evidence="4 5">DSM 27194</strain>
    </source>
</reference>
<gene>
    <name evidence="4" type="ORF">EHS24_003448</name>
</gene>
<protein>
    <recommendedName>
        <fullName evidence="6">Mid2 domain-containing protein</fullName>
    </recommendedName>
</protein>
<feature type="signal peptide" evidence="3">
    <location>
        <begin position="1"/>
        <end position="17"/>
    </location>
</feature>
<name>A0A427XF77_9TREE</name>
<evidence type="ECO:0000313" key="5">
    <source>
        <dbReference type="Proteomes" id="UP000279236"/>
    </source>
</evidence>
<evidence type="ECO:0008006" key="6">
    <source>
        <dbReference type="Google" id="ProtNLM"/>
    </source>
</evidence>
<dbReference type="RefSeq" id="XP_028472623.1">
    <property type="nucleotide sequence ID" value="XM_028619127.1"/>
</dbReference>
<proteinExistence type="predicted"/>
<feature type="chain" id="PRO_5019107454" description="Mid2 domain-containing protein" evidence="3">
    <location>
        <begin position="18"/>
        <end position="356"/>
    </location>
</feature>
<evidence type="ECO:0000256" key="3">
    <source>
        <dbReference type="SAM" id="SignalP"/>
    </source>
</evidence>
<feature type="transmembrane region" description="Helical" evidence="2">
    <location>
        <begin position="144"/>
        <end position="168"/>
    </location>
</feature>
<feature type="region of interest" description="Disordered" evidence="1">
    <location>
        <begin position="252"/>
        <end position="282"/>
    </location>
</feature>
<evidence type="ECO:0000256" key="2">
    <source>
        <dbReference type="SAM" id="Phobius"/>
    </source>
</evidence>
<sequence>MLLLYLILVVFGGPATAQMTAGAVSDMFVCSGPKTVTYTWGGGIPPYTVELWISGHANTSDANFWLYVGEVSTDSSTQATYDFYEPSQPETFQLGYSDSSSSPTVYSADFTTSPSVTIVFVTTSASNSTSVPASASTSKTNVGAIAGAVIGGMFALGTTLGLGIWLALRRRNQTLKASGPMPIPFEMESETRQVHETVQDPGYTPSPFSNRQSTTSPVPPRTATTFSDSSGAKRISGLTAVTGLSVGSVTGFGDDQSSTSPPPNIASVASTNRVVSSTPEPSVETAVVNEVPPAASSSNAQTAFPHAQDAGLVGQVDGLLPPLYQRAWDPERQDAPAATPAGGDDKWQGYSPEQYQ</sequence>
<organism evidence="4 5">
    <name type="scientific">Apiotrichum porosum</name>
    <dbReference type="NCBI Taxonomy" id="105984"/>
    <lineage>
        <taxon>Eukaryota</taxon>
        <taxon>Fungi</taxon>
        <taxon>Dikarya</taxon>
        <taxon>Basidiomycota</taxon>
        <taxon>Agaricomycotina</taxon>
        <taxon>Tremellomycetes</taxon>
        <taxon>Trichosporonales</taxon>
        <taxon>Trichosporonaceae</taxon>
        <taxon>Apiotrichum</taxon>
    </lineage>
</organism>
<keyword evidence="5" id="KW-1185">Reference proteome</keyword>
<feature type="region of interest" description="Disordered" evidence="1">
    <location>
        <begin position="324"/>
        <end position="356"/>
    </location>
</feature>
<feature type="compositionally biased region" description="Polar residues" evidence="1">
    <location>
        <begin position="206"/>
        <end position="230"/>
    </location>
</feature>
<evidence type="ECO:0000313" key="4">
    <source>
        <dbReference type="EMBL" id="RSH77476.1"/>
    </source>
</evidence>
<keyword evidence="2" id="KW-0812">Transmembrane</keyword>
<evidence type="ECO:0000256" key="1">
    <source>
        <dbReference type="SAM" id="MobiDB-lite"/>
    </source>
</evidence>
<dbReference type="EMBL" id="RSCE01000016">
    <property type="protein sequence ID" value="RSH77476.1"/>
    <property type="molecule type" value="Genomic_DNA"/>
</dbReference>
<dbReference type="GeneID" id="39587991"/>
<dbReference type="AlphaFoldDB" id="A0A427XF77"/>